<feature type="domain" description="Histidine kinase" evidence="7">
    <location>
        <begin position="477"/>
        <end position="577"/>
    </location>
</feature>
<reference evidence="8 9" key="1">
    <citation type="submission" date="2024-09" db="EMBL/GenBank/DDBJ databases">
        <authorList>
            <person name="Sun Q."/>
            <person name="Mori K."/>
        </authorList>
    </citation>
    <scope>NUCLEOTIDE SEQUENCE [LARGE SCALE GENOMIC DNA]</scope>
    <source>
        <strain evidence="8 9">NCAIM B.02301</strain>
    </source>
</reference>
<evidence type="ECO:0000256" key="6">
    <source>
        <dbReference type="SAM" id="Phobius"/>
    </source>
</evidence>
<evidence type="ECO:0000256" key="1">
    <source>
        <dbReference type="ARBA" id="ARBA00022679"/>
    </source>
</evidence>
<dbReference type="Pfam" id="PF06580">
    <property type="entry name" value="His_kinase"/>
    <property type="match status" value="1"/>
</dbReference>
<feature type="transmembrane region" description="Helical" evidence="6">
    <location>
        <begin position="304"/>
        <end position="327"/>
    </location>
</feature>
<evidence type="ECO:0000313" key="8">
    <source>
        <dbReference type="EMBL" id="MFC0560557.1"/>
    </source>
</evidence>
<dbReference type="InterPro" id="IPR036890">
    <property type="entry name" value="HATPase_C_sf"/>
</dbReference>
<dbReference type="SUPFAM" id="SSF55874">
    <property type="entry name" value="ATPase domain of HSP90 chaperone/DNA topoisomerase II/histidine kinase"/>
    <property type="match status" value="1"/>
</dbReference>
<keyword evidence="3 8" id="KW-0418">Kinase</keyword>
<dbReference type="InterPro" id="IPR005467">
    <property type="entry name" value="His_kinase_dom"/>
</dbReference>
<dbReference type="PROSITE" id="PS50109">
    <property type="entry name" value="HIS_KIN"/>
    <property type="match status" value="1"/>
</dbReference>
<keyword evidence="2" id="KW-0547">Nucleotide-binding</keyword>
<organism evidence="8 9">
    <name type="scientific">Halalkalibacter alkalisediminis</name>
    <dbReference type="NCBI Taxonomy" id="935616"/>
    <lineage>
        <taxon>Bacteria</taxon>
        <taxon>Bacillati</taxon>
        <taxon>Bacillota</taxon>
        <taxon>Bacilli</taxon>
        <taxon>Bacillales</taxon>
        <taxon>Bacillaceae</taxon>
        <taxon>Halalkalibacter</taxon>
    </lineage>
</organism>
<protein>
    <submittedName>
        <fullName evidence="8">Sensor histidine kinase</fullName>
        <ecNumber evidence="8">2.7.13.3</ecNumber>
    </submittedName>
</protein>
<dbReference type="RefSeq" id="WP_273844301.1">
    <property type="nucleotide sequence ID" value="NZ_JAQQWT010000008.1"/>
</dbReference>
<dbReference type="InterPro" id="IPR003594">
    <property type="entry name" value="HATPase_dom"/>
</dbReference>
<dbReference type="InterPro" id="IPR050640">
    <property type="entry name" value="Bact_2-comp_sensor_kinase"/>
</dbReference>
<dbReference type="PANTHER" id="PTHR34220">
    <property type="entry name" value="SENSOR HISTIDINE KINASE YPDA"/>
    <property type="match status" value="1"/>
</dbReference>
<dbReference type="SMART" id="SM00387">
    <property type="entry name" value="HATPase_c"/>
    <property type="match status" value="1"/>
</dbReference>
<evidence type="ECO:0000256" key="4">
    <source>
        <dbReference type="ARBA" id="ARBA00022840"/>
    </source>
</evidence>
<keyword evidence="6" id="KW-0812">Transmembrane</keyword>
<dbReference type="Pfam" id="PF02518">
    <property type="entry name" value="HATPase_c"/>
    <property type="match status" value="1"/>
</dbReference>
<feature type="transmembrane region" description="Helical" evidence="6">
    <location>
        <begin position="21"/>
        <end position="41"/>
    </location>
</feature>
<evidence type="ECO:0000256" key="2">
    <source>
        <dbReference type="ARBA" id="ARBA00022741"/>
    </source>
</evidence>
<dbReference type="EC" id="2.7.13.3" evidence="8"/>
<evidence type="ECO:0000259" key="7">
    <source>
        <dbReference type="PROSITE" id="PS50109"/>
    </source>
</evidence>
<accession>A0ABV6NJX6</accession>
<dbReference type="EMBL" id="JBHLTR010000031">
    <property type="protein sequence ID" value="MFC0560557.1"/>
    <property type="molecule type" value="Genomic_DNA"/>
</dbReference>
<dbReference type="InterPro" id="IPR010559">
    <property type="entry name" value="Sig_transdc_His_kin_internal"/>
</dbReference>
<evidence type="ECO:0000256" key="3">
    <source>
        <dbReference type="ARBA" id="ARBA00022777"/>
    </source>
</evidence>
<gene>
    <name evidence="8" type="ORF">ACFFH4_16320</name>
</gene>
<keyword evidence="6" id="KW-0472">Membrane</keyword>
<dbReference type="Proteomes" id="UP001589833">
    <property type="component" value="Unassembled WGS sequence"/>
</dbReference>
<dbReference type="PANTHER" id="PTHR34220:SF7">
    <property type="entry name" value="SENSOR HISTIDINE KINASE YPDA"/>
    <property type="match status" value="1"/>
</dbReference>
<comment type="caution">
    <text evidence="8">The sequence shown here is derived from an EMBL/GenBank/DDBJ whole genome shotgun (WGS) entry which is preliminary data.</text>
</comment>
<dbReference type="Gene3D" id="3.30.565.10">
    <property type="entry name" value="Histidine kinase-like ATPase, C-terminal domain"/>
    <property type="match status" value="1"/>
</dbReference>
<evidence type="ECO:0000256" key="5">
    <source>
        <dbReference type="ARBA" id="ARBA00023012"/>
    </source>
</evidence>
<keyword evidence="4" id="KW-0067">ATP-binding</keyword>
<keyword evidence="1 8" id="KW-0808">Transferase</keyword>
<dbReference type="Gene3D" id="6.10.340.10">
    <property type="match status" value="1"/>
</dbReference>
<keyword evidence="9" id="KW-1185">Reference proteome</keyword>
<evidence type="ECO:0000313" key="9">
    <source>
        <dbReference type="Proteomes" id="UP001589833"/>
    </source>
</evidence>
<dbReference type="GO" id="GO:0004673">
    <property type="term" value="F:protein histidine kinase activity"/>
    <property type="evidence" value="ECO:0007669"/>
    <property type="project" value="UniProtKB-EC"/>
</dbReference>
<name>A0ABV6NJX6_9BACI</name>
<keyword evidence="6" id="KW-1133">Transmembrane helix</keyword>
<keyword evidence="5" id="KW-0902">Two-component regulatory system</keyword>
<proteinExistence type="predicted"/>
<sequence length="580" mass="66613">MKQFVRGFFQLFRIQKIKNRILAALIILSVFPILLLGLISYNLANHALVENHIESNQSHLKTTSEISDIILRNIINTQRLILSNRALRQEIIESGNSHNDQNVIGWQTYIQLQRILSSYLVDQRYIDSVCVLDNYFRSVCYGRSNKINYFENNPSLIAETAWYQKSVEARGKEVFIDHNVLEDQKDTFSSVKLLLNPDQFSHEPIGLLVVNIKKSMFSNMLNKENEGIIILDSSDGEVRTVYDSRPPDKHIRSTKNLLSTFTELEDKGYILSHYTNPTTEWTYLSVIKNEELLRDSRQIRTATFSIASLITLLVLILSVIFTSKLTSPIQQIKRMMMDWSTGSGKTTTAKNEDEFELIGGTFKEITTENRSLNEQLIRSQLKGKEAELRVLQAQINPHFLYNTLDSIYWMAMIEKNDQIAKMAVALSESFKISLNHGRETIPLYRELEHIKHYLTIQNIRFNNRFQYIQDIDDELMDKEILKLLLQPIIENAITHGLERKVGEGTVRLTGRLNSETMVFTIEDDGVGIEDVAVTEKGYGLQNIRERLSLYYGPSSSLSISSEVNRGTVVEIRLSKVKEGS</sequence>